<dbReference type="FunFam" id="1.20.5.190:FF:000004">
    <property type="entry name" value="calmodulin-binding transcription activator 2 isoform X1"/>
    <property type="match status" value="1"/>
</dbReference>
<dbReference type="GO" id="GO:0003690">
    <property type="term" value="F:double-stranded DNA binding"/>
    <property type="evidence" value="ECO:0007669"/>
    <property type="project" value="TreeGrafter"/>
</dbReference>
<dbReference type="Proteomes" id="UP001148018">
    <property type="component" value="Unassembled WGS sequence"/>
</dbReference>
<feature type="region of interest" description="Disordered" evidence="1">
    <location>
        <begin position="246"/>
        <end position="372"/>
    </location>
</feature>
<dbReference type="OrthoDB" id="407555at2759"/>
<dbReference type="Gene3D" id="1.25.40.20">
    <property type="entry name" value="Ankyrin repeat-containing domain"/>
    <property type="match status" value="1"/>
</dbReference>
<feature type="compositionally biased region" description="Basic and acidic residues" evidence="1">
    <location>
        <begin position="695"/>
        <end position="709"/>
    </location>
</feature>
<dbReference type="PANTHER" id="PTHR23335">
    <property type="entry name" value="CALMODULIN-BINDING TRANSCRIPTION ACTIVATOR CAMTA"/>
    <property type="match status" value="1"/>
</dbReference>
<dbReference type="GO" id="GO:0006357">
    <property type="term" value="P:regulation of transcription by RNA polymerase II"/>
    <property type="evidence" value="ECO:0007669"/>
    <property type="project" value="TreeGrafter"/>
</dbReference>
<protein>
    <recommendedName>
        <fullName evidence="4">Calmodulin-binding transcription activator 1</fullName>
    </recommendedName>
</protein>
<dbReference type="GO" id="GO:0003712">
    <property type="term" value="F:transcription coregulator activity"/>
    <property type="evidence" value="ECO:0007669"/>
    <property type="project" value="TreeGrafter"/>
</dbReference>
<dbReference type="EMBL" id="JANIIK010000117">
    <property type="protein sequence ID" value="KAJ3587011.1"/>
    <property type="molecule type" value="Genomic_DNA"/>
</dbReference>
<evidence type="ECO:0000313" key="3">
    <source>
        <dbReference type="Proteomes" id="UP001148018"/>
    </source>
</evidence>
<keyword evidence="3" id="KW-1185">Reference proteome</keyword>
<feature type="region of interest" description="Disordered" evidence="1">
    <location>
        <begin position="207"/>
        <end position="229"/>
    </location>
</feature>
<evidence type="ECO:0000313" key="2">
    <source>
        <dbReference type="EMBL" id="KAJ3587011.1"/>
    </source>
</evidence>
<accession>A0A9Q0DG49</accession>
<dbReference type="InterPro" id="IPR036770">
    <property type="entry name" value="Ankyrin_rpt-contain_sf"/>
</dbReference>
<gene>
    <name evidence="2" type="ORF">NHX12_013402</name>
</gene>
<dbReference type="AlphaFoldDB" id="A0A9Q0DG49"/>
<comment type="caution">
    <text evidence="2">The sequence shown here is derived from an EMBL/GenBank/DDBJ whole genome shotgun (WGS) entry which is preliminary data.</text>
</comment>
<feature type="compositionally biased region" description="Gly residues" evidence="1">
    <location>
        <begin position="350"/>
        <end position="366"/>
    </location>
</feature>
<feature type="compositionally biased region" description="Gly residues" evidence="1">
    <location>
        <begin position="24"/>
        <end position="56"/>
    </location>
</feature>
<reference evidence="2" key="1">
    <citation type="submission" date="2022-07" db="EMBL/GenBank/DDBJ databases">
        <title>Chromosome-level genome of Muraenolepis orangiensis.</title>
        <authorList>
            <person name="Kim J."/>
        </authorList>
    </citation>
    <scope>NUCLEOTIDE SEQUENCE</scope>
    <source>
        <strain evidence="2">KU_S4_2022</strain>
        <tissue evidence="2">Muscle</tissue>
    </source>
</reference>
<feature type="compositionally biased region" description="Low complexity" evidence="1">
    <location>
        <begin position="57"/>
        <end position="68"/>
    </location>
</feature>
<evidence type="ECO:0008006" key="4">
    <source>
        <dbReference type="Google" id="ProtNLM"/>
    </source>
</evidence>
<feature type="region of interest" description="Disordered" evidence="1">
    <location>
        <begin position="674"/>
        <end position="715"/>
    </location>
</feature>
<dbReference type="GO" id="GO:0005634">
    <property type="term" value="C:nucleus"/>
    <property type="evidence" value="ECO:0007669"/>
    <property type="project" value="TreeGrafter"/>
</dbReference>
<sequence length="715" mass="78074">MSILERLEQMERRMAEMASQQQSGGAGGGSGPGAGGAGSGVGGGGGGGGSGGGGGNSSQSQCVSGSGQASSSFESRVVVVCEKMMSRACWAKSKHLIHSKTFRGMTLLHLAAGQGYATLIQTLIKWRTKHSDSIDLELEVDPLNVDHFSCTPLMWACALGHLEAAVVLYKWDRRALAIPDSLGRLPLSIARSRGHTKLAECLEQLQREEQQPAPLPPTTRMSFSPAPDAPATDSWMVSWASEGVVASGGNKDLRRPRSEPSNYYSGESQRDLPQAKKHKPNPELSQARPDKAASVPLSLEQQLHKLSSSPKSLSSEGLNSDRGPSGGAAGGGTARWSSGREGGFSNSGSGRKGSGVAVGSGVSGGPGKEKLAGRLRQREQLGMLAMADREMVDTDDLLSYRDDLENQDCLTQMDNLQVNMMSLAEHIIEATPDRIKRENFSAADSVPLDTTAVSSTMSWLANYLGDVESLYNEPLTPSSNPGLSPGGSPAREGSLERPGLPSPSDWSEFINASNSKVERDLAQLTLSDPEQRELYEAARLVQTAFRKYKGRPLREQQEVAAAVVQRCYKKYKQLTWIALKKMTQAAILIQSKFRSYHEQKKFRQSRRAAVLIQQYYRSYRQSGQPRAHRHGATAATAALLQHKLRSSLLTKRQDQAARKIMRFLRRCRHSPLMDHRLFKRRPQAPSVSRRRVKELKRAREHETATRLEEPLPLAM</sequence>
<dbReference type="Pfam" id="PF12796">
    <property type="entry name" value="Ank_2"/>
    <property type="match status" value="1"/>
</dbReference>
<feature type="region of interest" description="Disordered" evidence="1">
    <location>
        <begin position="474"/>
        <end position="504"/>
    </location>
</feature>
<dbReference type="InterPro" id="IPR002110">
    <property type="entry name" value="Ankyrin_rpt"/>
</dbReference>
<name>A0A9Q0DG49_9TELE</name>
<evidence type="ECO:0000256" key="1">
    <source>
        <dbReference type="SAM" id="MobiDB-lite"/>
    </source>
</evidence>
<dbReference type="Gene3D" id="1.20.5.190">
    <property type="match status" value="1"/>
</dbReference>
<feature type="compositionally biased region" description="Low complexity" evidence="1">
    <location>
        <begin position="477"/>
        <end position="489"/>
    </location>
</feature>
<organism evidence="2 3">
    <name type="scientific">Muraenolepis orangiensis</name>
    <name type="common">Patagonian moray cod</name>
    <dbReference type="NCBI Taxonomy" id="630683"/>
    <lineage>
        <taxon>Eukaryota</taxon>
        <taxon>Metazoa</taxon>
        <taxon>Chordata</taxon>
        <taxon>Craniata</taxon>
        <taxon>Vertebrata</taxon>
        <taxon>Euteleostomi</taxon>
        <taxon>Actinopterygii</taxon>
        <taxon>Neopterygii</taxon>
        <taxon>Teleostei</taxon>
        <taxon>Neoteleostei</taxon>
        <taxon>Acanthomorphata</taxon>
        <taxon>Zeiogadaria</taxon>
        <taxon>Gadariae</taxon>
        <taxon>Gadiformes</taxon>
        <taxon>Muraenolepidoidei</taxon>
        <taxon>Muraenolepididae</taxon>
        <taxon>Muraenolepis</taxon>
    </lineage>
</organism>
<feature type="compositionally biased region" description="Low complexity" evidence="1">
    <location>
        <begin position="305"/>
        <end position="315"/>
    </location>
</feature>
<dbReference type="PANTHER" id="PTHR23335:SF11">
    <property type="entry name" value="CALMODULIN-BINDING TRANSCRIPTION ACTIVATOR 1"/>
    <property type="match status" value="1"/>
</dbReference>
<dbReference type="PROSITE" id="PS50096">
    <property type="entry name" value="IQ"/>
    <property type="match status" value="1"/>
</dbReference>
<dbReference type="FunFam" id="1.25.40.20:FF:000165">
    <property type="entry name" value="calmodulin-binding transcription activator 1 isoform X2"/>
    <property type="match status" value="1"/>
</dbReference>
<feature type="compositionally biased region" description="Basic residues" evidence="1">
    <location>
        <begin position="677"/>
        <end position="694"/>
    </location>
</feature>
<dbReference type="SUPFAM" id="SSF48403">
    <property type="entry name" value="Ankyrin repeat"/>
    <property type="match status" value="1"/>
</dbReference>
<feature type="region of interest" description="Disordered" evidence="1">
    <location>
        <begin position="13"/>
        <end position="68"/>
    </location>
</feature>
<feature type="compositionally biased region" description="Gly residues" evidence="1">
    <location>
        <begin position="324"/>
        <end position="333"/>
    </location>
</feature>
<proteinExistence type="predicted"/>